<dbReference type="Proteomes" id="UP000799291">
    <property type="component" value="Unassembled WGS sequence"/>
</dbReference>
<dbReference type="OrthoDB" id="3745536at2759"/>
<protein>
    <submittedName>
        <fullName evidence="2">Uncharacterized protein</fullName>
    </submittedName>
</protein>
<gene>
    <name evidence="2" type="ORF">K458DRAFT_390712</name>
</gene>
<accession>A0A6G1IXE7</accession>
<evidence type="ECO:0000313" key="2">
    <source>
        <dbReference type="EMBL" id="KAF2682798.1"/>
    </source>
</evidence>
<keyword evidence="1" id="KW-0732">Signal</keyword>
<reference evidence="2" key="1">
    <citation type="journal article" date="2020" name="Stud. Mycol.">
        <title>101 Dothideomycetes genomes: a test case for predicting lifestyles and emergence of pathogens.</title>
        <authorList>
            <person name="Haridas S."/>
            <person name="Albert R."/>
            <person name="Binder M."/>
            <person name="Bloem J."/>
            <person name="Labutti K."/>
            <person name="Salamov A."/>
            <person name="Andreopoulos B."/>
            <person name="Baker S."/>
            <person name="Barry K."/>
            <person name="Bills G."/>
            <person name="Bluhm B."/>
            <person name="Cannon C."/>
            <person name="Castanera R."/>
            <person name="Culley D."/>
            <person name="Daum C."/>
            <person name="Ezra D."/>
            <person name="Gonzalez J."/>
            <person name="Henrissat B."/>
            <person name="Kuo A."/>
            <person name="Liang C."/>
            <person name="Lipzen A."/>
            <person name="Lutzoni F."/>
            <person name="Magnuson J."/>
            <person name="Mondo S."/>
            <person name="Nolan M."/>
            <person name="Ohm R."/>
            <person name="Pangilinan J."/>
            <person name="Park H.-J."/>
            <person name="Ramirez L."/>
            <person name="Alfaro M."/>
            <person name="Sun H."/>
            <person name="Tritt A."/>
            <person name="Yoshinaga Y."/>
            <person name="Zwiers L.-H."/>
            <person name="Turgeon B."/>
            <person name="Goodwin S."/>
            <person name="Spatafora J."/>
            <person name="Crous P."/>
            <person name="Grigoriev I."/>
        </authorList>
    </citation>
    <scope>NUCLEOTIDE SEQUENCE</scope>
    <source>
        <strain evidence="2">CBS 122367</strain>
    </source>
</reference>
<dbReference type="AlphaFoldDB" id="A0A6G1IXE7"/>
<feature type="signal peptide" evidence="1">
    <location>
        <begin position="1"/>
        <end position="18"/>
    </location>
</feature>
<keyword evidence="3" id="KW-1185">Reference proteome</keyword>
<dbReference type="EMBL" id="MU005586">
    <property type="protein sequence ID" value="KAF2682798.1"/>
    <property type="molecule type" value="Genomic_DNA"/>
</dbReference>
<evidence type="ECO:0000256" key="1">
    <source>
        <dbReference type="SAM" id="SignalP"/>
    </source>
</evidence>
<name>A0A6G1IXE7_9PLEO</name>
<proteinExistence type="predicted"/>
<organism evidence="2 3">
    <name type="scientific">Lentithecium fluviatile CBS 122367</name>
    <dbReference type="NCBI Taxonomy" id="1168545"/>
    <lineage>
        <taxon>Eukaryota</taxon>
        <taxon>Fungi</taxon>
        <taxon>Dikarya</taxon>
        <taxon>Ascomycota</taxon>
        <taxon>Pezizomycotina</taxon>
        <taxon>Dothideomycetes</taxon>
        <taxon>Pleosporomycetidae</taxon>
        <taxon>Pleosporales</taxon>
        <taxon>Massarineae</taxon>
        <taxon>Lentitheciaceae</taxon>
        <taxon>Lentithecium</taxon>
    </lineage>
</organism>
<sequence>MQIKSIVALFVATVGINAAPSADRRATSVPITIYEGTGCNTNPVPITVANVPTDGTCFGISPIVSGPDSYRVESSQYVIRPGCNITVYNTPDCSFFAQHNQITQSGQCGTFGNSLIRGAIASGSTC</sequence>
<evidence type="ECO:0000313" key="3">
    <source>
        <dbReference type="Proteomes" id="UP000799291"/>
    </source>
</evidence>
<feature type="chain" id="PRO_5026277056" evidence="1">
    <location>
        <begin position="19"/>
        <end position="126"/>
    </location>
</feature>